<proteinExistence type="predicted"/>
<sequence>MGFEYLRNSKEGSGYWKNVNAEWLRSGYQQITLRWVFDHRYLNSVTITTKIHLPLIERLVDKMIAFRMYTETEQWRKTPMGAAIMP</sequence>
<reference evidence="1 2" key="1">
    <citation type="journal article" date="2017" name="Genome Biol. Evol.">
        <title>Phytophthora megakarya and P. palmivora, closely related causal agents of cacao black pod rot, underwent increases in genome sizes and gene numbers by different mechanisms.</title>
        <authorList>
            <person name="Ali S.S."/>
            <person name="Shao J."/>
            <person name="Lary D.J."/>
            <person name="Kronmiller B."/>
            <person name="Shen D."/>
            <person name="Strem M.D."/>
            <person name="Amoako-Attah I."/>
            <person name="Akrofi A.Y."/>
            <person name="Begoude B.A."/>
            <person name="Ten Hoopen G.M."/>
            <person name="Coulibaly K."/>
            <person name="Kebe B.I."/>
            <person name="Melnick R.L."/>
            <person name="Guiltinan M.J."/>
            <person name="Tyler B.M."/>
            <person name="Meinhardt L.W."/>
            <person name="Bailey B.A."/>
        </authorList>
    </citation>
    <scope>NUCLEOTIDE SEQUENCE [LARGE SCALE GENOMIC DNA]</scope>
    <source>
        <strain evidence="2">sbr112.9</strain>
    </source>
</reference>
<dbReference type="InterPro" id="IPR043502">
    <property type="entry name" value="DNA/RNA_pol_sf"/>
</dbReference>
<dbReference type="SUPFAM" id="SSF56672">
    <property type="entry name" value="DNA/RNA polymerases"/>
    <property type="match status" value="1"/>
</dbReference>
<protein>
    <submittedName>
        <fullName evidence="1">Retroelement pol Polyprotein</fullName>
    </submittedName>
</protein>
<evidence type="ECO:0000313" key="2">
    <source>
        <dbReference type="Proteomes" id="UP000237271"/>
    </source>
</evidence>
<keyword evidence="2" id="KW-1185">Reference proteome</keyword>
<accession>A0A2P4Y7N4</accession>
<dbReference type="AlphaFoldDB" id="A0A2P4Y7N4"/>
<dbReference type="Proteomes" id="UP000237271">
    <property type="component" value="Unassembled WGS sequence"/>
</dbReference>
<name>A0A2P4Y7N4_9STRA</name>
<comment type="caution">
    <text evidence="1">The sequence shown here is derived from an EMBL/GenBank/DDBJ whole genome shotgun (WGS) entry which is preliminary data.</text>
</comment>
<organism evidence="1 2">
    <name type="scientific">Phytophthora palmivora</name>
    <dbReference type="NCBI Taxonomy" id="4796"/>
    <lineage>
        <taxon>Eukaryota</taxon>
        <taxon>Sar</taxon>
        <taxon>Stramenopiles</taxon>
        <taxon>Oomycota</taxon>
        <taxon>Peronosporomycetes</taxon>
        <taxon>Peronosporales</taxon>
        <taxon>Peronosporaceae</taxon>
        <taxon>Phytophthora</taxon>
    </lineage>
</organism>
<evidence type="ECO:0000313" key="1">
    <source>
        <dbReference type="EMBL" id="POM73822.1"/>
    </source>
</evidence>
<gene>
    <name evidence="1" type="ORF">PHPALM_9291</name>
</gene>
<dbReference type="Gene3D" id="3.10.10.10">
    <property type="entry name" value="HIV Type 1 Reverse Transcriptase, subunit A, domain 1"/>
    <property type="match status" value="1"/>
</dbReference>
<dbReference type="EMBL" id="NCKW01004998">
    <property type="protein sequence ID" value="POM73822.1"/>
    <property type="molecule type" value="Genomic_DNA"/>
</dbReference>